<accession>A0A940WWD2</accession>
<feature type="transmembrane region" description="Helical" evidence="1">
    <location>
        <begin position="102"/>
        <end position="121"/>
    </location>
</feature>
<feature type="transmembrane region" description="Helical" evidence="1">
    <location>
        <begin position="76"/>
        <end position="96"/>
    </location>
</feature>
<dbReference type="Proteomes" id="UP000678228">
    <property type="component" value="Unassembled WGS sequence"/>
</dbReference>
<organism evidence="2 3">
    <name type="scientific">Halalkalibacter suaedae</name>
    <dbReference type="NCBI Taxonomy" id="2822140"/>
    <lineage>
        <taxon>Bacteria</taxon>
        <taxon>Bacillati</taxon>
        <taxon>Bacillota</taxon>
        <taxon>Bacilli</taxon>
        <taxon>Bacillales</taxon>
        <taxon>Bacillaceae</taxon>
        <taxon>Halalkalibacter</taxon>
    </lineage>
</organism>
<name>A0A940WWD2_9BACI</name>
<comment type="caution">
    <text evidence="2">The sequence shown here is derived from an EMBL/GenBank/DDBJ whole genome shotgun (WGS) entry which is preliminary data.</text>
</comment>
<keyword evidence="1" id="KW-0812">Transmembrane</keyword>
<feature type="transmembrane region" description="Helical" evidence="1">
    <location>
        <begin position="35"/>
        <end position="55"/>
    </location>
</feature>
<protein>
    <submittedName>
        <fullName evidence="2">Permease</fullName>
    </submittedName>
</protein>
<evidence type="ECO:0000313" key="2">
    <source>
        <dbReference type="EMBL" id="MBP3953551.1"/>
    </source>
</evidence>
<sequence length="125" mass="14650">MDYFRKLFFILGSFFFVLSCFLIVIGILAKQTPHSSIYLMFAMAVMSFCMSYLYPQFKQKDERMKLIRAKGMFASFVALMSYLIIFNVGIQFELIYFTASQLIQILSTLMICTVFLSFVIFSKMY</sequence>
<keyword evidence="3" id="KW-1185">Reference proteome</keyword>
<keyword evidence="1" id="KW-0472">Membrane</keyword>
<dbReference type="PROSITE" id="PS51257">
    <property type="entry name" value="PROKAR_LIPOPROTEIN"/>
    <property type="match status" value="1"/>
</dbReference>
<feature type="transmembrane region" description="Helical" evidence="1">
    <location>
        <begin position="7"/>
        <end position="29"/>
    </location>
</feature>
<gene>
    <name evidence="2" type="ORF">J7W16_20915</name>
</gene>
<evidence type="ECO:0000256" key="1">
    <source>
        <dbReference type="SAM" id="Phobius"/>
    </source>
</evidence>
<evidence type="ECO:0000313" key="3">
    <source>
        <dbReference type="Proteomes" id="UP000678228"/>
    </source>
</evidence>
<dbReference type="EMBL" id="JAGKSQ010000016">
    <property type="protein sequence ID" value="MBP3953551.1"/>
    <property type="molecule type" value="Genomic_DNA"/>
</dbReference>
<keyword evidence="1" id="KW-1133">Transmembrane helix</keyword>
<dbReference type="AlphaFoldDB" id="A0A940WWD2"/>
<reference evidence="2" key="1">
    <citation type="submission" date="2021-03" db="EMBL/GenBank/DDBJ databases">
        <title>Bacillus suaedae sp. nov., isolated from Suaeda aralocaspica.</title>
        <authorList>
            <person name="Lei R.F.R."/>
        </authorList>
    </citation>
    <scope>NUCLEOTIDE SEQUENCE</scope>
    <source>
        <strain evidence="2">YZJH907-2</strain>
    </source>
</reference>
<dbReference type="RefSeq" id="WP_210599406.1">
    <property type="nucleotide sequence ID" value="NZ_JAGKSQ010000016.1"/>
</dbReference>
<proteinExistence type="predicted"/>